<proteinExistence type="inferred from homology"/>
<reference evidence="11" key="1">
    <citation type="journal article" date="2019" name="Int. J. Syst. Evol. Microbiol.">
        <title>The Global Catalogue of Microorganisms (GCM) 10K type strain sequencing project: providing services to taxonomists for standard genome sequencing and annotation.</title>
        <authorList>
            <consortium name="The Broad Institute Genomics Platform"/>
            <consortium name="The Broad Institute Genome Sequencing Center for Infectious Disease"/>
            <person name="Wu L."/>
            <person name="Ma J."/>
        </authorList>
    </citation>
    <scope>NUCLEOTIDE SEQUENCE [LARGE SCALE GENOMIC DNA]</scope>
    <source>
        <strain evidence="11">KCTC 22558</strain>
    </source>
</reference>
<keyword evidence="5" id="KW-0732">Signal</keyword>
<comment type="similarity">
    <text evidence="2">Belongs to the membrane fusion protein (MFP) (TC 8.A.1) family.</text>
</comment>
<comment type="subcellular location">
    <subcellularLocation>
        <location evidence="1">Cell envelope</location>
    </subcellularLocation>
</comment>
<dbReference type="InterPro" id="IPR006143">
    <property type="entry name" value="RND_pump_MFP"/>
</dbReference>
<evidence type="ECO:0000259" key="7">
    <source>
        <dbReference type="Pfam" id="PF25917"/>
    </source>
</evidence>
<evidence type="ECO:0000256" key="3">
    <source>
        <dbReference type="ARBA" id="ARBA00022448"/>
    </source>
</evidence>
<feature type="domain" description="CusB-like beta-barrel" evidence="8">
    <location>
        <begin position="207"/>
        <end position="273"/>
    </location>
</feature>
<dbReference type="Pfam" id="PF25917">
    <property type="entry name" value="BSH_RND"/>
    <property type="match status" value="1"/>
</dbReference>
<protein>
    <submittedName>
        <fullName evidence="10">Resistance-nodulation-cell division (RND) efflux membrane fusion protein</fullName>
    </submittedName>
</protein>
<dbReference type="PANTHER" id="PTHR30469:SF38">
    <property type="entry name" value="HLYD FAMILY SECRETION PROTEIN"/>
    <property type="match status" value="1"/>
</dbReference>
<evidence type="ECO:0000313" key="10">
    <source>
        <dbReference type="EMBL" id="GGZ65416.1"/>
    </source>
</evidence>
<dbReference type="InterPro" id="IPR058625">
    <property type="entry name" value="MdtA-like_BSH"/>
</dbReference>
<evidence type="ECO:0000256" key="5">
    <source>
        <dbReference type="SAM" id="SignalP"/>
    </source>
</evidence>
<organism evidence="10 11">
    <name type="scientific">Cognatilysobacter xinjiangensis</name>
    <dbReference type="NCBI Taxonomy" id="546892"/>
    <lineage>
        <taxon>Bacteria</taxon>
        <taxon>Pseudomonadati</taxon>
        <taxon>Pseudomonadota</taxon>
        <taxon>Gammaproteobacteria</taxon>
        <taxon>Lysobacterales</taxon>
        <taxon>Lysobacteraceae</taxon>
        <taxon>Cognatilysobacter</taxon>
    </lineage>
</organism>
<comment type="caution">
    <text evidence="10">The sequence shown here is derived from an EMBL/GenBank/DDBJ whole genome shotgun (WGS) entry which is preliminary data.</text>
</comment>
<dbReference type="PANTHER" id="PTHR30469">
    <property type="entry name" value="MULTIDRUG RESISTANCE PROTEIN MDTA"/>
    <property type="match status" value="1"/>
</dbReference>
<dbReference type="PROSITE" id="PS51257">
    <property type="entry name" value="PROKAR_LIPOPROTEIN"/>
    <property type="match status" value="1"/>
</dbReference>
<evidence type="ECO:0000313" key="11">
    <source>
        <dbReference type="Proteomes" id="UP000643403"/>
    </source>
</evidence>
<feature type="chain" id="PRO_5045040148" evidence="5">
    <location>
        <begin position="21"/>
        <end position="363"/>
    </location>
</feature>
<dbReference type="Pfam" id="PF25876">
    <property type="entry name" value="HH_MFP_RND"/>
    <property type="match status" value="1"/>
</dbReference>
<dbReference type="EMBL" id="BMXY01000002">
    <property type="protein sequence ID" value="GGZ65416.1"/>
    <property type="molecule type" value="Genomic_DNA"/>
</dbReference>
<dbReference type="NCBIfam" id="TIGR01730">
    <property type="entry name" value="RND_mfp"/>
    <property type="match status" value="1"/>
</dbReference>
<dbReference type="Pfam" id="PF25967">
    <property type="entry name" value="RND-MFP_C"/>
    <property type="match status" value="1"/>
</dbReference>
<gene>
    <name evidence="10" type="ORF">GCM10008101_19090</name>
</gene>
<keyword evidence="11" id="KW-1185">Reference proteome</keyword>
<evidence type="ECO:0000259" key="6">
    <source>
        <dbReference type="Pfam" id="PF25876"/>
    </source>
</evidence>
<sequence length="363" mass="37393">MRRRLPVNALAGVLLTAVLAGCGKAPAPVEPPRPVLVAHATSASATGTAFAGEIRAREEAALSFRIGGNLAERRVDVGDRVRRGDLLAVLDPGDVQAQARAAQARLTAAEAQLKRARAEQARLATLGRDQLVSRSSVDAQNAAAAAAQGEVDAARESLAVARNQAAYTQLRAPRDGVIAARQAEAGQVVAAGQPVFTLAANGEREVAFAVPEGAATQVRPGQSVQVELWSNPGQRIAARVREVAPAADPVTRTFAVRAVLDAVNAPLGASARVHLKPDGAPALAVPLGAVQRGADGHAAVFVVDPKTGVARLRPVATGAFGTDSVPVLRGIAASDWIVAAGGHLLRDGQRVAPVDRDNRPVRP</sequence>
<keyword evidence="4" id="KW-0175">Coiled coil</keyword>
<dbReference type="Gene3D" id="2.40.50.100">
    <property type="match status" value="1"/>
</dbReference>
<dbReference type="InterPro" id="IPR058627">
    <property type="entry name" value="MdtA-like_C"/>
</dbReference>
<dbReference type="Gene3D" id="1.10.287.470">
    <property type="entry name" value="Helix hairpin bin"/>
    <property type="match status" value="1"/>
</dbReference>
<evidence type="ECO:0000259" key="8">
    <source>
        <dbReference type="Pfam" id="PF25954"/>
    </source>
</evidence>
<dbReference type="Gene3D" id="2.40.30.170">
    <property type="match status" value="1"/>
</dbReference>
<dbReference type="InterPro" id="IPR058792">
    <property type="entry name" value="Beta-barrel_RND_2"/>
</dbReference>
<feature type="coiled-coil region" evidence="4">
    <location>
        <begin position="99"/>
        <end position="164"/>
    </location>
</feature>
<accession>A0ABQ3C598</accession>
<feature type="signal peptide" evidence="5">
    <location>
        <begin position="1"/>
        <end position="20"/>
    </location>
</feature>
<name>A0ABQ3C598_9GAMM</name>
<evidence type="ECO:0000256" key="2">
    <source>
        <dbReference type="ARBA" id="ARBA00009477"/>
    </source>
</evidence>
<feature type="domain" description="Multidrug resistance protein MdtA-like barrel-sandwich hybrid" evidence="7">
    <location>
        <begin position="62"/>
        <end position="196"/>
    </location>
</feature>
<feature type="domain" description="Multidrug resistance protein MdtA-like alpha-helical hairpin" evidence="6">
    <location>
        <begin position="100"/>
        <end position="168"/>
    </location>
</feature>
<dbReference type="InterPro" id="IPR058624">
    <property type="entry name" value="MdtA-like_HH"/>
</dbReference>
<dbReference type="SUPFAM" id="SSF111369">
    <property type="entry name" value="HlyD-like secretion proteins"/>
    <property type="match status" value="1"/>
</dbReference>
<evidence type="ECO:0000256" key="1">
    <source>
        <dbReference type="ARBA" id="ARBA00004196"/>
    </source>
</evidence>
<evidence type="ECO:0000256" key="4">
    <source>
        <dbReference type="SAM" id="Coils"/>
    </source>
</evidence>
<evidence type="ECO:0000259" key="9">
    <source>
        <dbReference type="Pfam" id="PF25967"/>
    </source>
</evidence>
<dbReference type="Gene3D" id="2.40.420.20">
    <property type="match status" value="1"/>
</dbReference>
<dbReference type="Proteomes" id="UP000643403">
    <property type="component" value="Unassembled WGS sequence"/>
</dbReference>
<feature type="domain" description="Multidrug resistance protein MdtA-like C-terminal permuted SH3" evidence="9">
    <location>
        <begin position="282"/>
        <end position="341"/>
    </location>
</feature>
<keyword evidence="3" id="KW-0813">Transport</keyword>
<dbReference type="Pfam" id="PF25954">
    <property type="entry name" value="Beta-barrel_RND_2"/>
    <property type="match status" value="1"/>
</dbReference>
<dbReference type="RefSeq" id="WP_189449312.1">
    <property type="nucleotide sequence ID" value="NZ_BMXY01000002.1"/>
</dbReference>